<keyword evidence="2" id="KW-1185">Reference proteome</keyword>
<accession>A0AAE0VVS9</accession>
<reference evidence="1" key="3">
    <citation type="submission" date="2023-05" db="EMBL/GenBank/DDBJ databases">
        <authorList>
            <person name="Smith C.H."/>
        </authorList>
    </citation>
    <scope>NUCLEOTIDE SEQUENCE</scope>
    <source>
        <strain evidence="1">CHS0354</strain>
        <tissue evidence="1">Mantle</tissue>
    </source>
</reference>
<proteinExistence type="predicted"/>
<evidence type="ECO:0000313" key="2">
    <source>
        <dbReference type="Proteomes" id="UP001195483"/>
    </source>
</evidence>
<dbReference type="EMBL" id="JAEAOA010000796">
    <property type="protein sequence ID" value="KAK3591017.1"/>
    <property type="molecule type" value="Genomic_DNA"/>
</dbReference>
<evidence type="ECO:0000313" key="1">
    <source>
        <dbReference type="EMBL" id="KAK3591017.1"/>
    </source>
</evidence>
<dbReference type="AlphaFoldDB" id="A0AAE0VVS9"/>
<reference evidence="1" key="2">
    <citation type="journal article" date="2021" name="Genome Biol. Evol.">
        <title>Developing a high-quality reference genome for a parasitic bivalve with doubly uniparental inheritance (Bivalvia: Unionida).</title>
        <authorList>
            <person name="Smith C.H."/>
        </authorList>
    </citation>
    <scope>NUCLEOTIDE SEQUENCE</scope>
    <source>
        <strain evidence="1">CHS0354</strain>
        <tissue evidence="1">Mantle</tissue>
    </source>
</reference>
<comment type="caution">
    <text evidence="1">The sequence shown here is derived from an EMBL/GenBank/DDBJ whole genome shotgun (WGS) entry which is preliminary data.</text>
</comment>
<organism evidence="1 2">
    <name type="scientific">Potamilus streckersoni</name>
    <dbReference type="NCBI Taxonomy" id="2493646"/>
    <lineage>
        <taxon>Eukaryota</taxon>
        <taxon>Metazoa</taxon>
        <taxon>Spiralia</taxon>
        <taxon>Lophotrochozoa</taxon>
        <taxon>Mollusca</taxon>
        <taxon>Bivalvia</taxon>
        <taxon>Autobranchia</taxon>
        <taxon>Heteroconchia</taxon>
        <taxon>Palaeoheterodonta</taxon>
        <taxon>Unionida</taxon>
        <taxon>Unionoidea</taxon>
        <taxon>Unionidae</taxon>
        <taxon>Ambleminae</taxon>
        <taxon>Lampsilini</taxon>
        <taxon>Potamilus</taxon>
    </lineage>
</organism>
<reference evidence="1" key="1">
    <citation type="journal article" date="2021" name="Genome Biol. Evol.">
        <title>A High-Quality Reference Genome for a Parasitic Bivalve with Doubly Uniparental Inheritance (Bivalvia: Unionida).</title>
        <authorList>
            <person name="Smith C.H."/>
        </authorList>
    </citation>
    <scope>NUCLEOTIDE SEQUENCE</scope>
    <source>
        <strain evidence="1">CHS0354</strain>
    </source>
</reference>
<sequence>MDSLDGSCHLVLSSTVSYEICAGPAHTCIPQVNSANGIQHDCFSIPMFTSLCKVGKLRHWKCSCRREPEFANSDDKLRIHISAL</sequence>
<dbReference type="Proteomes" id="UP001195483">
    <property type="component" value="Unassembled WGS sequence"/>
</dbReference>
<gene>
    <name evidence="1" type="ORF">CHS0354_013079</name>
</gene>
<name>A0AAE0VVS9_9BIVA</name>
<protein>
    <submittedName>
        <fullName evidence="1">Uncharacterized protein</fullName>
    </submittedName>
</protein>